<evidence type="ECO:0000256" key="1">
    <source>
        <dbReference type="SAM" id="MobiDB-lite"/>
    </source>
</evidence>
<comment type="caution">
    <text evidence="2">The sequence shown here is derived from an EMBL/GenBank/DDBJ whole genome shotgun (WGS) entry which is preliminary data.</text>
</comment>
<name>A0ABR3TUE3_9PEZI</name>
<dbReference type="Proteomes" id="UP001521184">
    <property type="component" value="Unassembled WGS sequence"/>
</dbReference>
<feature type="region of interest" description="Disordered" evidence="1">
    <location>
        <begin position="351"/>
        <end position="405"/>
    </location>
</feature>
<feature type="region of interest" description="Disordered" evidence="1">
    <location>
        <begin position="1"/>
        <end position="70"/>
    </location>
</feature>
<feature type="compositionally biased region" description="Basic residues" evidence="1">
    <location>
        <begin position="445"/>
        <end position="457"/>
    </location>
</feature>
<feature type="compositionally biased region" description="Low complexity" evidence="1">
    <location>
        <begin position="89"/>
        <end position="98"/>
    </location>
</feature>
<sequence>MPISVRPVVDHGPTAAVTRPTTAPSSTNNTNNTNIDPVSPSSDRPATPVNQMLPSAHPQHPSHHPYHPHASNSALLSLLQHRAARQRPLRWSSRRSLSNDNVVNNAGSNSNHSLSSSSHRRSSSCGTSSPLSTTMVRACEVDAEVLREEIAGAERMRREAFGGGDAEEEEEEDDGKGLEVVRQVRDVERSGRWCRVRRGFGVGGGGAGKKKSVFPVVDGEGGDLGIEGRNWVRNASGEQSVAGKSEGEDGVEREREREDSGVQWEMTVTTASSERGSSSSGCGPPEPERPESSAESEPEQLQLPKRRLLPSWGDGVVAGKSPEQSFLEAVLAAGKVSPLLLQQQQLQQLGGEARLKQPASASGDDDVDGNQLSRSVTVIRRRARSVEGTRQGGPKGSAGGGTRITGQAMDVGLGLSCVIGVGSGAEPHGFHGQQGKEAGAFGVKRAPRTRRKTVVLG</sequence>
<evidence type="ECO:0000313" key="2">
    <source>
        <dbReference type="EMBL" id="KAL1644427.1"/>
    </source>
</evidence>
<proteinExistence type="predicted"/>
<feature type="region of interest" description="Disordered" evidence="1">
    <location>
        <begin position="157"/>
        <end position="176"/>
    </location>
</feature>
<feature type="compositionally biased region" description="Acidic residues" evidence="1">
    <location>
        <begin position="165"/>
        <end position="174"/>
    </location>
</feature>
<gene>
    <name evidence="2" type="ORF">SLS58_004341</name>
</gene>
<feature type="region of interest" description="Disordered" evidence="1">
    <location>
        <begin position="225"/>
        <end position="306"/>
    </location>
</feature>
<feature type="compositionally biased region" description="Low complexity" evidence="1">
    <location>
        <begin position="107"/>
        <end position="131"/>
    </location>
</feature>
<reference evidence="2 3" key="1">
    <citation type="journal article" date="2023" name="Plant Dis.">
        <title>First Report of Diplodia intermedia Causing Canker and Dieback Diseases on Apple Trees in Canada.</title>
        <authorList>
            <person name="Ellouze W."/>
            <person name="Ilyukhin E."/>
            <person name="Sulman M."/>
            <person name="Ali S."/>
        </authorList>
    </citation>
    <scope>NUCLEOTIDE SEQUENCE [LARGE SCALE GENOMIC DNA]</scope>
    <source>
        <strain evidence="2 3">M45-28</strain>
    </source>
</reference>
<evidence type="ECO:0000313" key="3">
    <source>
        <dbReference type="Proteomes" id="UP001521184"/>
    </source>
</evidence>
<keyword evidence="3" id="KW-1185">Reference proteome</keyword>
<feature type="compositionally biased region" description="Polar residues" evidence="1">
    <location>
        <begin position="35"/>
        <end position="53"/>
    </location>
</feature>
<feature type="region of interest" description="Disordered" evidence="1">
    <location>
        <begin position="428"/>
        <end position="457"/>
    </location>
</feature>
<accession>A0ABR3TUE3</accession>
<feature type="compositionally biased region" description="Basic and acidic residues" evidence="1">
    <location>
        <begin position="245"/>
        <end position="260"/>
    </location>
</feature>
<feature type="compositionally biased region" description="Low complexity" evidence="1">
    <location>
        <begin position="271"/>
        <end position="283"/>
    </location>
</feature>
<organism evidence="2 3">
    <name type="scientific">Diplodia intermedia</name>
    <dbReference type="NCBI Taxonomy" id="856260"/>
    <lineage>
        <taxon>Eukaryota</taxon>
        <taxon>Fungi</taxon>
        <taxon>Dikarya</taxon>
        <taxon>Ascomycota</taxon>
        <taxon>Pezizomycotina</taxon>
        <taxon>Dothideomycetes</taxon>
        <taxon>Dothideomycetes incertae sedis</taxon>
        <taxon>Botryosphaeriales</taxon>
        <taxon>Botryosphaeriaceae</taxon>
        <taxon>Diplodia</taxon>
    </lineage>
</organism>
<feature type="region of interest" description="Disordered" evidence="1">
    <location>
        <begin position="87"/>
        <end position="131"/>
    </location>
</feature>
<protein>
    <submittedName>
        <fullName evidence="2">Uncharacterized protein</fullName>
    </submittedName>
</protein>
<feature type="compositionally biased region" description="Low complexity" evidence="1">
    <location>
        <begin position="13"/>
        <end position="34"/>
    </location>
</feature>
<dbReference type="EMBL" id="JAKEKT020000023">
    <property type="protein sequence ID" value="KAL1644427.1"/>
    <property type="molecule type" value="Genomic_DNA"/>
</dbReference>
<feature type="compositionally biased region" description="Gly residues" evidence="1">
    <location>
        <begin position="390"/>
        <end position="403"/>
    </location>
</feature>